<name>A0AAD6WXA2_9AGAR</name>
<dbReference type="EMBL" id="JARJCM010000116">
    <property type="protein sequence ID" value="KAJ7028070.1"/>
    <property type="molecule type" value="Genomic_DNA"/>
</dbReference>
<gene>
    <name evidence="2" type="ORF">C8F04DRAFT_1120430</name>
</gene>
<dbReference type="Proteomes" id="UP001218188">
    <property type="component" value="Unassembled WGS sequence"/>
</dbReference>
<organism evidence="2 3">
    <name type="scientific">Mycena alexandri</name>
    <dbReference type="NCBI Taxonomy" id="1745969"/>
    <lineage>
        <taxon>Eukaryota</taxon>
        <taxon>Fungi</taxon>
        <taxon>Dikarya</taxon>
        <taxon>Basidiomycota</taxon>
        <taxon>Agaricomycotina</taxon>
        <taxon>Agaricomycetes</taxon>
        <taxon>Agaricomycetidae</taxon>
        <taxon>Agaricales</taxon>
        <taxon>Marasmiineae</taxon>
        <taxon>Mycenaceae</taxon>
        <taxon>Mycena</taxon>
    </lineage>
</organism>
<evidence type="ECO:0000256" key="1">
    <source>
        <dbReference type="SAM" id="SignalP"/>
    </source>
</evidence>
<accession>A0AAD6WXA2</accession>
<comment type="caution">
    <text evidence="2">The sequence shown here is derived from an EMBL/GenBank/DDBJ whole genome shotgun (WGS) entry which is preliminary data.</text>
</comment>
<keyword evidence="3" id="KW-1185">Reference proteome</keyword>
<proteinExistence type="predicted"/>
<evidence type="ECO:0000313" key="2">
    <source>
        <dbReference type="EMBL" id="KAJ7028070.1"/>
    </source>
</evidence>
<evidence type="ECO:0008006" key="4">
    <source>
        <dbReference type="Google" id="ProtNLM"/>
    </source>
</evidence>
<sequence length="105" mass="12566">MMMNYYFSLFLSLLIFATYSFLLQSSRSVSFHARTYTKHTPHVRHDTHIRISFCLFLYSRMRTYCIIGIHPSIIFIQCSLVNLWQSIQYLHTNDMIIHDDIVLNL</sequence>
<feature type="chain" id="PRO_5042007061" description="Secreted protein" evidence="1">
    <location>
        <begin position="21"/>
        <end position="105"/>
    </location>
</feature>
<dbReference type="AlphaFoldDB" id="A0AAD6WXA2"/>
<protein>
    <recommendedName>
        <fullName evidence="4">Secreted protein</fullName>
    </recommendedName>
</protein>
<evidence type="ECO:0000313" key="3">
    <source>
        <dbReference type="Proteomes" id="UP001218188"/>
    </source>
</evidence>
<feature type="signal peptide" evidence="1">
    <location>
        <begin position="1"/>
        <end position="20"/>
    </location>
</feature>
<reference evidence="2" key="1">
    <citation type="submission" date="2023-03" db="EMBL/GenBank/DDBJ databases">
        <title>Massive genome expansion in bonnet fungi (Mycena s.s.) driven by repeated elements and novel gene families across ecological guilds.</title>
        <authorList>
            <consortium name="Lawrence Berkeley National Laboratory"/>
            <person name="Harder C.B."/>
            <person name="Miyauchi S."/>
            <person name="Viragh M."/>
            <person name="Kuo A."/>
            <person name="Thoen E."/>
            <person name="Andreopoulos B."/>
            <person name="Lu D."/>
            <person name="Skrede I."/>
            <person name="Drula E."/>
            <person name="Henrissat B."/>
            <person name="Morin E."/>
            <person name="Kohler A."/>
            <person name="Barry K."/>
            <person name="LaButti K."/>
            <person name="Morin E."/>
            <person name="Salamov A."/>
            <person name="Lipzen A."/>
            <person name="Mereny Z."/>
            <person name="Hegedus B."/>
            <person name="Baldrian P."/>
            <person name="Stursova M."/>
            <person name="Weitz H."/>
            <person name="Taylor A."/>
            <person name="Grigoriev I.V."/>
            <person name="Nagy L.G."/>
            <person name="Martin F."/>
            <person name="Kauserud H."/>
        </authorList>
    </citation>
    <scope>NUCLEOTIDE SEQUENCE</scope>
    <source>
        <strain evidence="2">CBHHK200</strain>
    </source>
</reference>
<keyword evidence="1" id="KW-0732">Signal</keyword>